<evidence type="ECO:0000259" key="3">
    <source>
        <dbReference type="SMART" id="SM00382"/>
    </source>
</evidence>
<sequence>MLEVRTYRAESIQAAMLLAKTELGPDAVILDVRHLGSRQLLGHDSVVELVAAPASPNAPVRAPGEARPSAVPAAGDPLLLGLNALGLSTRFAAELVRVYRAQRGRGQELRRALAARIADYIPVAPWLPLGGRLLLALVGPTGVGKTTTAFKLAGAAQADGFPTQVISLGGDEAHDLRSETLARGLALPFTRVANSVELQRALRMTHASLVVIDTAGANPYDPRAIAALESALAHSQVVVSLALPVGGDLEETLEAARRYAPLRPRALVLTKLDETRRPGMALGLAERLGRPVIALTTGPRIPDDFVNASAPALAELAAWTLERLERRLGRPVPA</sequence>
<organism evidence="5">
    <name type="scientific">Thermomicrobium roseum</name>
    <dbReference type="NCBI Taxonomy" id="500"/>
    <lineage>
        <taxon>Bacteria</taxon>
        <taxon>Pseudomonadati</taxon>
        <taxon>Thermomicrobiota</taxon>
        <taxon>Thermomicrobia</taxon>
        <taxon>Thermomicrobiales</taxon>
        <taxon>Thermomicrobiaceae</taxon>
        <taxon>Thermomicrobium</taxon>
    </lineage>
</organism>
<dbReference type="GO" id="GO:0005525">
    <property type="term" value="F:GTP binding"/>
    <property type="evidence" value="ECO:0007669"/>
    <property type="project" value="UniProtKB-KW"/>
</dbReference>
<dbReference type="InterPro" id="IPR000897">
    <property type="entry name" value="SRP54_GTPase_dom"/>
</dbReference>
<dbReference type="Pfam" id="PF00448">
    <property type="entry name" value="SRP54"/>
    <property type="match status" value="1"/>
</dbReference>
<evidence type="ECO:0000256" key="1">
    <source>
        <dbReference type="ARBA" id="ARBA00022741"/>
    </source>
</evidence>
<dbReference type="Gene3D" id="1.20.120.1380">
    <property type="entry name" value="Flagellar FlhF biosynthesis protein, N domain"/>
    <property type="match status" value="1"/>
</dbReference>
<evidence type="ECO:0000313" key="5">
    <source>
        <dbReference type="EMBL" id="HEF66290.1"/>
    </source>
</evidence>
<comment type="caution">
    <text evidence="5">The sequence shown here is derived from an EMBL/GenBank/DDBJ whole genome shotgun (WGS) entry which is preliminary data.</text>
</comment>
<dbReference type="Gene3D" id="3.40.50.300">
    <property type="entry name" value="P-loop containing nucleotide triphosphate hydrolases"/>
    <property type="match status" value="1"/>
</dbReference>
<evidence type="ECO:0000259" key="4">
    <source>
        <dbReference type="SMART" id="SM00962"/>
    </source>
</evidence>
<gene>
    <name evidence="5" type="ORF">ENP47_11950</name>
</gene>
<dbReference type="SMART" id="SM00962">
    <property type="entry name" value="SRP54"/>
    <property type="match status" value="1"/>
</dbReference>
<dbReference type="InterPro" id="IPR003593">
    <property type="entry name" value="AAA+_ATPase"/>
</dbReference>
<name>A0A7C1XQ92_THERO</name>
<dbReference type="SMART" id="SM00382">
    <property type="entry name" value="AAA"/>
    <property type="match status" value="1"/>
</dbReference>
<dbReference type="AlphaFoldDB" id="A0A7C1XQ92"/>
<dbReference type="GO" id="GO:0006614">
    <property type="term" value="P:SRP-dependent cotranslational protein targeting to membrane"/>
    <property type="evidence" value="ECO:0007669"/>
    <property type="project" value="InterPro"/>
</dbReference>
<feature type="domain" description="AAA+ ATPase" evidence="3">
    <location>
        <begin position="131"/>
        <end position="330"/>
    </location>
</feature>
<evidence type="ECO:0000256" key="2">
    <source>
        <dbReference type="ARBA" id="ARBA00023134"/>
    </source>
</evidence>
<keyword evidence="2" id="KW-0342">GTP-binding</keyword>
<accession>A0A7C1XQ92</accession>
<proteinExistence type="predicted"/>
<dbReference type="SUPFAM" id="SSF52540">
    <property type="entry name" value="P-loop containing nucleoside triphosphate hydrolases"/>
    <property type="match status" value="1"/>
</dbReference>
<reference evidence="5" key="1">
    <citation type="journal article" date="2020" name="mSystems">
        <title>Genome- and Community-Level Interaction Insights into Carbon Utilization and Element Cycling Functions of Hydrothermarchaeota in Hydrothermal Sediment.</title>
        <authorList>
            <person name="Zhou Z."/>
            <person name="Liu Y."/>
            <person name="Xu W."/>
            <person name="Pan J."/>
            <person name="Luo Z.H."/>
            <person name="Li M."/>
        </authorList>
    </citation>
    <scope>NUCLEOTIDE SEQUENCE [LARGE SCALE GENOMIC DNA]</scope>
    <source>
        <strain evidence="5">SpSt-222</strain>
    </source>
</reference>
<feature type="domain" description="SRP54-type proteins GTP-binding" evidence="4">
    <location>
        <begin position="132"/>
        <end position="319"/>
    </location>
</feature>
<dbReference type="EMBL" id="DSJL01000011">
    <property type="protein sequence ID" value="HEF66290.1"/>
    <property type="molecule type" value="Genomic_DNA"/>
</dbReference>
<dbReference type="InterPro" id="IPR027417">
    <property type="entry name" value="P-loop_NTPase"/>
</dbReference>
<protein>
    <submittedName>
        <fullName evidence="5">GTP-binding protein</fullName>
    </submittedName>
</protein>
<keyword evidence="1" id="KW-0547">Nucleotide-binding</keyword>